<evidence type="ECO:0000313" key="1">
    <source>
        <dbReference type="EMBL" id="NBD24729.1"/>
    </source>
</evidence>
<organism evidence="1 2">
    <name type="scientific">Paenibacillus glycinis</name>
    <dbReference type="NCBI Taxonomy" id="2697035"/>
    <lineage>
        <taxon>Bacteria</taxon>
        <taxon>Bacillati</taxon>
        <taxon>Bacillota</taxon>
        <taxon>Bacilli</taxon>
        <taxon>Bacillales</taxon>
        <taxon>Paenibacillaceae</taxon>
        <taxon>Paenibacillus</taxon>
    </lineage>
</organism>
<dbReference type="EMBL" id="JAAAMV010000009">
    <property type="protein sequence ID" value="NBD24729.1"/>
    <property type="molecule type" value="Genomic_DNA"/>
</dbReference>
<keyword evidence="2" id="KW-1185">Reference proteome</keyword>
<dbReference type="RefSeq" id="WP_161743545.1">
    <property type="nucleotide sequence ID" value="NZ_JAAAMV010000009.1"/>
</dbReference>
<proteinExistence type="predicted"/>
<protein>
    <recommendedName>
        <fullName evidence="3">Exosporium protein C</fullName>
    </recommendedName>
</protein>
<name>A0ABW9XQ16_9BACL</name>
<comment type="caution">
    <text evidence="1">The sequence shown here is derived from an EMBL/GenBank/DDBJ whole genome shotgun (WGS) entry which is preliminary data.</text>
</comment>
<accession>A0ABW9XQ16</accession>
<dbReference type="Proteomes" id="UP000665561">
    <property type="component" value="Unassembled WGS sequence"/>
</dbReference>
<reference evidence="1 2" key="1">
    <citation type="submission" date="2020-01" db="EMBL/GenBank/DDBJ databases">
        <title>Paenibacillus soybeanensis sp. nov. isolated from the nodules of soybean (Glycine max(L.) Merr).</title>
        <authorList>
            <person name="Wang H."/>
        </authorList>
    </citation>
    <scope>NUCLEOTIDE SEQUENCE [LARGE SCALE GENOMIC DNA]</scope>
    <source>
        <strain evidence="1 2">T1</strain>
    </source>
</reference>
<evidence type="ECO:0008006" key="3">
    <source>
        <dbReference type="Google" id="ProtNLM"/>
    </source>
</evidence>
<sequence length="126" mass="13508">MPYTTSLITNTRAIGTAASNVVVNARNITNVQALVLVEVYVVPATTQVLQLAYLTGYFLPGQSSDSRTFFIGGDIAYEVQLSVIGPLTEVVLSTFGLDEFGNLVHGQRVLQEEMTVISTLSASPEP</sequence>
<evidence type="ECO:0000313" key="2">
    <source>
        <dbReference type="Proteomes" id="UP000665561"/>
    </source>
</evidence>
<gene>
    <name evidence="1" type="ORF">GT019_12670</name>
</gene>